<dbReference type="Proteomes" id="UP000184240">
    <property type="component" value="Unassembled WGS sequence"/>
</dbReference>
<dbReference type="RefSeq" id="WP_072981440.1">
    <property type="nucleotide sequence ID" value="NZ_FQXT01000002.1"/>
</dbReference>
<dbReference type="EMBL" id="FQXT01000002">
    <property type="protein sequence ID" value="SHH88742.1"/>
    <property type="molecule type" value="Genomic_DNA"/>
</dbReference>
<reference evidence="2 5" key="3">
    <citation type="submission" date="2018-07" db="EMBL/GenBank/DDBJ databases">
        <title>Leeuwenhoekiella genomics.</title>
        <authorList>
            <person name="Tahon G."/>
            <person name="Willems A."/>
        </authorList>
    </citation>
    <scope>NUCLEOTIDE SEQUENCE [LARGE SCALE GENOMIC DNA]</scope>
    <source>
        <strain evidence="2 5">LMG 24856</strain>
    </source>
</reference>
<evidence type="ECO:0000256" key="1">
    <source>
        <dbReference type="SAM" id="Phobius"/>
    </source>
</evidence>
<accession>A0A1M5WMX6</accession>
<keyword evidence="1" id="KW-0812">Transmembrane</keyword>
<keyword evidence="1" id="KW-1133">Transmembrane helix</keyword>
<dbReference type="Proteomes" id="UP000290037">
    <property type="component" value="Unassembled WGS sequence"/>
</dbReference>
<dbReference type="EMBL" id="QOVN01000001">
    <property type="protein sequence ID" value="RXG31435.1"/>
    <property type="molecule type" value="Genomic_DNA"/>
</dbReference>
<keyword evidence="1" id="KW-0472">Membrane</keyword>
<sequence>MITFSKIQNDFTHNIIGYSAIGIILSTCLGSVAIMTTLMHGHTLLQMLFVMITVVFCSLHNASILTVQKPQLIFKLLVASTVVNTLIIAGGMLL</sequence>
<reference evidence="4" key="2">
    <citation type="submission" date="2016-11" db="EMBL/GenBank/DDBJ databases">
        <authorList>
            <person name="Varghese N."/>
            <person name="Submissions S."/>
        </authorList>
    </citation>
    <scope>NUCLEOTIDE SEQUENCE [LARGE SCALE GENOMIC DNA]</scope>
    <source>
        <strain evidence="4">DSM 19859</strain>
    </source>
</reference>
<organism evidence="3 4">
    <name type="scientific">Leeuwenhoekiella palythoae</name>
    <dbReference type="NCBI Taxonomy" id="573501"/>
    <lineage>
        <taxon>Bacteria</taxon>
        <taxon>Pseudomonadati</taxon>
        <taxon>Bacteroidota</taxon>
        <taxon>Flavobacteriia</taxon>
        <taxon>Flavobacteriales</taxon>
        <taxon>Flavobacteriaceae</taxon>
        <taxon>Leeuwenhoekiella</taxon>
    </lineage>
</organism>
<protein>
    <submittedName>
        <fullName evidence="3">Uncharacterized protein</fullName>
    </submittedName>
</protein>
<gene>
    <name evidence="2" type="ORF">DSM01_576</name>
    <name evidence="3" type="ORF">SAMN04487999_1284</name>
</gene>
<keyword evidence="5" id="KW-1185">Reference proteome</keyword>
<name>A0A1M5WMX6_9FLAO</name>
<dbReference type="STRING" id="573501.SAMN04487999_1284"/>
<evidence type="ECO:0000313" key="5">
    <source>
        <dbReference type="Proteomes" id="UP000290037"/>
    </source>
</evidence>
<reference evidence="3" key="1">
    <citation type="submission" date="2016-11" db="EMBL/GenBank/DDBJ databases">
        <authorList>
            <person name="Jaros S."/>
            <person name="Januszkiewicz K."/>
            <person name="Wedrychowicz H."/>
        </authorList>
    </citation>
    <scope>NUCLEOTIDE SEQUENCE [LARGE SCALE GENOMIC DNA]</scope>
    <source>
        <strain evidence="3">DSM 19859</strain>
    </source>
</reference>
<proteinExistence type="predicted"/>
<evidence type="ECO:0000313" key="2">
    <source>
        <dbReference type="EMBL" id="RXG31435.1"/>
    </source>
</evidence>
<feature type="transmembrane region" description="Helical" evidence="1">
    <location>
        <begin position="72"/>
        <end position="93"/>
    </location>
</feature>
<dbReference type="OrthoDB" id="1467832at2"/>
<dbReference type="AlphaFoldDB" id="A0A1M5WMX6"/>
<feature type="transmembrane region" description="Helical" evidence="1">
    <location>
        <begin position="15"/>
        <end position="38"/>
    </location>
</feature>
<feature type="transmembrane region" description="Helical" evidence="1">
    <location>
        <begin position="44"/>
        <end position="65"/>
    </location>
</feature>
<evidence type="ECO:0000313" key="3">
    <source>
        <dbReference type="EMBL" id="SHH88742.1"/>
    </source>
</evidence>
<evidence type="ECO:0000313" key="4">
    <source>
        <dbReference type="Proteomes" id="UP000184240"/>
    </source>
</evidence>